<dbReference type="Pfam" id="PF06014">
    <property type="entry name" value="YqgQ-like"/>
    <property type="match status" value="1"/>
</dbReference>
<dbReference type="EMBL" id="NDYL01000002">
    <property type="protein sequence ID" value="OXB92404.1"/>
    <property type="molecule type" value="Genomic_DNA"/>
</dbReference>
<dbReference type="InterPro" id="IPR009256">
    <property type="entry name" value="YqgQ-like"/>
</dbReference>
<comment type="caution">
    <text evidence="1">The sequence shown here is derived from an EMBL/GenBank/DDBJ whole genome shotgun (WGS) entry which is preliminary data.</text>
</comment>
<dbReference type="Gene3D" id="1.10.287.760">
    <property type="entry name" value="YqgQ-like"/>
    <property type="match status" value="1"/>
</dbReference>
<dbReference type="AlphaFoldDB" id="A0A226QK87"/>
<accession>A0A226QK87</accession>
<dbReference type="Proteomes" id="UP000198394">
    <property type="component" value="Unassembled WGS sequence"/>
</dbReference>
<dbReference type="InterPro" id="IPR023164">
    <property type="entry name" value="YqgQ-like_sf"/>
</dbReference>
<organism evidence="1 2">
    <name type="scientific">Parageobacillus galactosidasius</name>
    <dbReference type="NCBI Taxonomy" id="883812"/>
    <lineage>
        <taxon>Bacteria</taxon>
        <taxon>Bacillati</taxon>
        <taxon>Bacillota</taxon>
        <taxon>Bacilli</taxon>
        <taxon>Bacillales</taxon>
        <taxon>Anoxybacillaceae</taxon>
        <taxon>Parageobacillus</taxon>
    </lineage>
</organism>
<sequence length="73" mass="8852">MKTVYDVQQLLKQFGTIIYVGDRLADLELMEEELKELYQSQLIDVKDYQMALFILRHEAQLEREKRMKRNDET</sequence>
<name>A0A226QK87_9BACL</name>
<evidence type="ECO:0000313" key="1">
    <source>
        <dbReference type="EMBL" id="OXB92404.1"/>
    </source>
</evidence>
<reference evidence="1 2" key="1">
    <citation type="submission" date="2017-04" db="EMBL/GenBank/DDBJ databases">
        <title>The genome sequence of Parageobacillus galactosidasius DSM 18751.</title>
        <authorList>
            <person name="Ramaloko W.T."/>
            <person name="Koen N."/>
            <person name="Polliack S."/>
            <person name="Aliyu H."/>
            <person name="Lebre P."/>
            <person name="Mohr T."/>
            <person name="Oswald F."/>
            <person name="Zwick M."/>
            <person name="Neumann A."/>
            <person name="Syldatk C."/>
            <person name="Cowan D."/>
            <person name="De Maayer P."/>
        </authorList>
    </citation>
    <scope>NUCLEOTIDE SEQUENCE [LARGE SCALE GENOMIC DNA]</scope>
    <source>
        <strain evidence="1 2">DSM 18751</strain>
    </source>
</reference>
<evidence type="ECO:0000313" key="2">
    <source>
        <dbReference type="Proteomes" id="UP000198394"/>
    </source>
</evidence>
<keyword evidence="2" id="KW-1185">Reference proteome</keyword>
<gene>
    <name evidence="1" type="ORF">B9L23_14535</name>
</gene>
<dbReference type="GeneID" id="94899404"/>
<protein>
    <submittedName>
        <fullName evidence="1">Cytosolic protein</fullName>
    </submittedName>
</protein>
<proteinExistence type="predicted"/>
<dbReference type="SUPFAM" id="SSF158379">
    <property type="entry name" value="YqgQ-like"/>
    <property type="match status" value="1"/>
</dbReference>
<dbReference type="RefSeq" id="WP_015864491.1">
    <property type="nucleotide sequence ID" value="NZ_NDYL01000002.1"/>
</dbReference>